<reference evidence="1" key="1">
    <citation type="submission" date="2017-10" db="EMBL/GenBank/DDBJ databases">
        <title>Ascovirus isolated from Spodoptera litura (Noctuidae: Lepidoptera) transmitted by generalist endoparasitoid Meteorus pulchricornis (Braconidae: Hymenoptera).</title>
        <authorList>
            <person name="Arai E."/>
            <person name="Ishii K."/>
            <person name="Ishii H."/>
            <person name="Kunimi Y."/>
            <person name="Inoue M.N."/>
            <person name="Makiyama N."/>
            <person name="Sagawa S."/>
            <person name="Nakai M."/>
        </authorList>
    </citation>
    <scope>NUCLEOTIDE SEQUENCE [LARGE SCALE GENOMIC DNA]</scope>
    <source>
        <strain evidence="1">ENT01</strain>
    </source>
</reference>
<organism evidence="1">
    <name type="scientific">Heliothis virescens ascovirus 3j</name>
    <dbReference type="NCBI Taxonomy" id="1561067"/>
    <lineage>
        <taxon>Viruses</taxon>
        <taxon>Varidnaviria</taxon>
        <taxon>Bamfordvirae</taxon>
        <taxon>Nucleocytoviricota</taxon>
        <taxon>Megaviricetes</taxon>
        <taxon>Pimascovirales</taxon>
        <taxon>Pimascovirales incertae sedis</taxon>
        <taxon>Ascoviridae</taxon>
        <taxon>Ascovirus</taxon>
    </lineage>
</organism>
<sequence>MSNGKNKIEWDVRRGVALSHPRKRNENSTCQPALKNPKTLEMISTLALSNANVLHGEMLRTLRRSPPLLREKLLSSISTVPLRVTLEPTLQENRPLLNSFDIICSVMSHLYVASEKDRYSFNSIPQRFTLPYAKSDDRLVMRLRFVAIVQMCSNINYATYGNAFENDPGLCYTLNNICKRQKHLPDTFVEKSICHAIKCAYGHRMRRNDTVHTRTVVSCHSCAYGRYPKTMVALCGRNSDDANRQTLCLVCCAFTSSYVYEMMPTKHANPPM</sequence>
<name>A0A2Z5UZP4_9VIRU</name>
<accession>A0A2Z5UZP4</accession>
<evidence type="ECO:0000313" key="1">
    <source>
        <dbReference type="EMBL" id="BBB16658.1"/>
    </source>
</evidence>
<dbReference type="Proteomes" id="UP000317522">
    <property type="component" value="Segment"/>
</dbReference>
<protein>
    <submittedName>
        <fullName evidence="1">Uncharacterized protein</fullName>
    </submittedName>
</protein>
<proteinExistence type="predicted"/>
<dbReference type="EMBL" id="LC332918">
    <property type="protein sequence ID" value="BBB16658.1"/>
    <property type="molecule type" value="Genomic_DNA"/>
</dbReference>